<accession>A0A4Z0BGB0</accession>
<dbReference type="EMBL" id="SMLK01000006">
    <property type="protein sequence ID" value="TFY98342.1"/>
    <property type="molecule type" value="Genomic_DNA"/>
</dbReference>
<dbReference type="InterPro" id="IPR029058">
    <property type="entry name" value="AB_hydrolase_fold"/>
</dbReference>
<evidence type="ECO:0000313" key="2">
    <source>
        <dbReference type="Proteomes" id="UP000297839"/>
    </source>
</evidence>
<name>A0A4Z0BGB0_9BURK</name>
<organism evidence="1 2">
    <name type="scientific">Ramlibacter humi</name>
    <dbReference type="NCBI Taxonomy" id="2530451"/>
    <lineage>
        <taxon>Bacteria</taxon>
        <taxon>Pseudomonadati</taxon>
        <taxon>Pseudomonadota</taxon>
        <taxon>Betaproteobacteria</taxon>
        <taxon>Burkholderiales</taxon>
        <taxon>Comamonadaceae</taxon>
        <taxon>Ramlibacter</taxon>
    </lineage>
</organism>
<comment type="caution">
    <text evidence="1">The sequence shown here is derived from an EMBL/GenBank/DDBJ whole genome shotgun (WGS) entry which is preliminary data.</text>
</comment>
<proteinExistence type="predicted"/>
<protein>
    <submittedName>
        <fullName evidence="1">Alpha/beta hydrolase</fullName>
    </submittedName>
</protein>
<reference evidence="1 2" key="1">
    <citation type="submission" date="2019-03" db="EMBL/GenBank/DDBJ databases">
        <title>Ramlibacter sp. 18x22-1, whole genome shotgun sequence.</title>
        <authorList>
            <person name="Zhang X."/>
            <person name="Feng G."/>
            <person name="Zhu H."/>
        </authorList>
    </citation>
    <scope>NUCLEOTIDE SEQUENCE [LARGE SCALE GENOMIC DNA]</scope>
    <source>
        <strain evidence="1 2">18x22-1</strain>
    </source>
</reference>
<evidence type="ECO:0000313" key="1">
    <source>
        <dbReference type="EMBL" id="TFY98342.1"/>
    </source>
</evidence>
<dbReference type="SUPFAM" id="SSF53474">
    <property type="entry name" value="alpha/beta-Hydrolases"/>
    <property type="match status" value="1"/>
</dbReference>
<dbReference type="OrthoDB" id="556502at2"/>
<gene>
    <name evidence="1" type="ORF">EZ216_17295</name>
</gene>
<keyword evidence="2" id="KW-1185">Reference proteome</keyword>
<dbReference type="RefSeq" id="WP_135251035.1">
    <property type="nucleotide sequence ID" value="NZ_SMLK01000006.1"/>
</dbReference>
<dbReference type="Gene3D" id="3.40.50.1820">
    <property type="entry name" value="alpha/beta hydrolase"/>
    <property type="match status" value="1"/>
</dbReference>
<sequence>MAASSPPHRSRSPGRAAAAVRDARGGVRLLFDVMRHGLDRAEKLHEKLGQVDPAPAGGAMPRPARTITRAAYRVLRGGTNMAGSALDLVLASLQASLLQPQLERAPAAPSPGREAVVDAINALAGDHLHRTDNPLAVRTRLRVHDPASPKARVIVLVHDLGLGEAWRRRGHDHGEALAAALDATAIYVHYNSGRRVADVAHELSAELEPMLSHWRVPLQGVALIGHGQGGLVLRSALHQATRSGLAWPGHVRQVVFLGTPHDGAKPAGTWQLLSRLGAGPAAAVLPLAQLARRRSDGIDDFLHGRVLEDDARTGMTPMANAIAGVPASLPTYAIAAELPGTGSDGLVTVASALGKHAEPARDLMLPEEHRWVASGVDHVGLLGSDAVYQRMRQWLSV</sequence>
<dbReference type="AlphaFoldDB" id="A0A4Z0BGB0"/>
<keyword evidence="1" id="KW-0378">Hydrolase</keyword>
<dbReference type="GO" id="GO:0016787">
    <property type="term" value="F:hydrolase activity"/>
    <property type="evidence" value="ECO:0007669"/>
    <property type="project" value="UniProtKB-KW"/>
</dbReference>
<dbReference type="Proteomes" id="UP000297839">
    <property type="component" value="Unassembled WGS sequence"/>
</dbReference>